<sequence length="121" mass="14264">MSSSNLSERYIDLEQICNEYDIRLFKPLSWILILNLELIPEEDIQADPKLKFSHALLEGNKEEALKIANELKGKDTTISKYFKQLLEIDPELKNTLEISKKFFDFSKRRIEFIKEHGIKAY</sequence>
<reference evidence="1" key="1">
    <citation type="journal article" date="2022" name="Nat. Microbiol.">
        <title>Unique mobile elements and scalable gene flow at the prokaryote-eukaryote boundary revealed by circularized Asgard archaea genomes.</title>
        <authorList>
            <person name="Wu F."/>
            <person name="Speth D.R."/>
            <person name="Philosof A."/>
            <person name="Cremiere A."/>
            <person name="Narayanan A."/>
            <person name="Barco R.A."/>
            <person name="Connon S.A."/>
            <person name="Amend J.P."/>
            <person name="Antoshechkin I.A."/>
            <person name="Orphan V.J."/>
        </authorList>
    </citation>
    <scope>NUCLEOTIDE SEQUENCE</scope>
    <source>
        <strain evidence="1">PM71</strain>
    </source>
</reference>
<evidence type="ECO:0000313" key="1">
    <source>
        <dbReference type="EMBL" id="UJG41498.1"/>
    </source>
</evidence>
<protein>
    <submittedName>
        <fullName evidence="1">Uncharacterized protein</fullName>
    </submittedName>
</protein>
<dbReference type="AlphaFoldDB" id="A0A9Y1BLZ6"/>
<dbReference type="EMBL" id="CP084166">
    <property type="protein sequence ID" value="UJG41498.1"/>
    <property type="molecule type" value="Genomic_DNA"/>
</dbReference>
<name>A0A9Y1BLZ6_9ARCH</name>
<organism evidence="1">
    <name type="scientific">Candidatus Heimdallarchaeum aukensis</name>
    <dbReference type="NCBI Taxonomy" id="2876573"/>
    <lineage>
        <taxon>Archaea</taxon>
        <taxon>Promethearchaeati</taxon>
        <taxon>Candidatus Heimdallarchaeota</taxon>
        <taxon>Candidatus Heimdallarchaeia (ex Rinke et al. 2021) (nom. nud.)</taxon>
        <taxon>Candidatus Heimdallarchaeales</taxon>
        <taxon>Candidatus Heimdallarchaeaceae</taxon>
        <taxon>Candidatus Heimdallarchaeum</taxon>
    </lineage>
</organism>
<proteinExistence type="predicted"/>
<accession>A0A9Y1BLZ6</accession>
<gene>
    <name evidence="1" type="ORF">K9W45_03305</name>
</gene>
<dbReference type="Proteomes" id="UP001201020">
    <property type="component" value="Chromosome"/>
</dbReference>